<dbReference type="AlphaFoldDB" id="A0A2M6WS07"/>
<organism evidence="1 2">
    <name type="scientific">Candidatus Falkowbacteria bacterium CG10_big_fil_rev_8_21_14_0_10_38_22</name>
    <dbReference type="NCBI Taxonomy" id="1974564"/>
    <lineage>
        <taxon>Bacteria</taxon>
        <taxon>Candidatus Falkowiibacteriota</taxon>
    </lineage>
</organism>
<dbReference type="EMBL" id="PFAO01000007">
    <property type="protein sequence ID" value="PIT95598.1"/>
    <property type="molecule type" value="Genomic_DNA"/>
</dbReference>
<gene>
    <name evidence="1" type="ORF">COT96_00340</name>
</gene>
<reference evidence="2" key="1">
    <citation type="submission" date="2017-09" db="EMBL/GenBank/DDBJ databases">
        <title>Depth-based differentiation of microbial function through sediment-hosted aquifers and enrichment of novel symbionts in the deep terrestrial subsurface.</title>
        <authorList>
            <person name="Probst A.J."/>
            <person name="Ladd B."/>
            <person name="Jarett J.K."/>
            <person name="Geller-Mcgrath D.E."/>
            <person name="Sieber C.M.K."/>
            <person name="Emerson J.B."/>
            <person name="Anantharaman K."/>
            <person name="Thomas B.C."/>
            <person name="Malmstrom R."/>
            <person name="Stieglmeier M."/>
            <person name="Klingl A."/>
            <person name="Woyke T."/>
            <person name="Ryan C.M."/>
            <person name="Banfield J.F."/>
        </authorList>
    </citation>
    <scope>NUCLEOTIDE SEQUENCE [LARGE SCALE GENOMIC DNA]</scope>
</reference>
<dbReference type="Proteomes" id="UP000228964">
    <property type="component" value="Unassembled WGS sequence"/>
</dbReference>
<accession>A0A2M6WS07</accession>
<evidence type="ECO:0000313" key="2">
    <source>
        <dbReference type="Proteomes" id="UP000228964"/>
    </source>
</evidence>
<protein>
    <submittedName>
        <fullName evidence="1">Uncharacterized protein</fullName>
    </submittedName>
</protein>
<sequence>MAEYKNTKKILSDDEVRKLVMARLSVLSKDTMISLGSEGSFTRDELIKSVENGDNIGEKLAEIQLEWLRSFKERVAV</sequence>
<proteinExistence type="predicted"/>
<name>A0A2M6WS07_9BACT</name>
<evidence type="ECO:0000313" key="1">
    <source>
        <dbReference type="EMBL" id="PIT95598.1"/>
    </source>
</evidence>
<comment type="caution">
    <text evidence="1">The sequence shown here is derived from an EMBL/GenBank/DDBJ whole genome shotgun (WGS) entry which is preliminary data.</text>
</comment>